<dbReference type="AlphaFoldDB" id="A0A0D8XVH8"/>
<keyword evidence="4" id="KW-1185">Reference proteome</keyword>
<dbReference type="Proteomes" id="UP000053766">
    <property type="component" value="Unassembled WGS sequence"/>
</dbReference>
<dbReference type="InterPro" id="IPR011598">
    <property type="entry name" value="bHLH_dom"/>
</dbReference>
<feature type="coiled-coil region" evidence="1">
    <location>
        <begin position="152"/>
        <end position="182"/>
    </location>
</feature>
<reference evidence="4" key="2">
    <citation type="journal article" date="2016" name="Sci. Rep.">
        <title>Dictyocaulus viviparus genome, variome and transcriptome elucidate lungworm biology and support future intervention.</title>
        <authorList>
            <person name="McNulty S.N."/>
            <person name="Strube C."/>
            <person name="Rosa B.A."/>
            <person name="Martin J.C."/>
            <person name="Tyagi R."/>
            <person name="Choi Y.J."/>
            <person name="Wang Q."/>
            <person name="Hallsworth Pepin K."/>
            <person name="Zhang X."/>
            <person name="Ozersky P."/>
            <person name="Wilson R.K."/>
            <person name="Sternberg P.W."/>
            <person name="Gasser R.B."/>
            <person name="Mitreva M."/>
        </authorList>
    </citation>
    <scope>NUCLEOTIDE SEQUENCE [LARGE SCALE GENOMIC DNA]</scope>
    <source>
        <strain evidence="4">HannoverDv2000</strain>
    </source>
</reference>
<keyword evidence="3" id="KW-0238">DNA-binding</keyword>
<dbReference type="Pfam" id="PF00010">
    <property type="entry name" value="HLH"/>
    <property type="match status" value="1"/>
</dbReference>
<gene>
    <name evidence="3" type="ORF">DICVIV_05207</name>
</gene>
<reference evidence="3 4" key="1">
    <citation type="submission" date="2013-11" db="EMBL/GenBank/DDBJ databases">
        <title>Draft genome of the bovine lungworm Dictyocaulus viviparus.</title>
        <authorList>
            <person name="Mitreva M."/>
        </authorList>
    </citation>
    <scope>NUCLEOTIDE SEQUENCE [LARGE SCALE GENOMIC DNA]</scope>
    <source>
        <strain evidence="3 4">HannoverDv2000</strain>
    </source>
</reference>
<dbReference type="SUPFAM" id="SSF47459">
    <property type="entry name" value="HLH, helix-loop-helix DNA-binding domain"/>
    <property type="match status" value="1"/>
</dbReference>
<dbReference type="GO" id="GO:0046983">
    <property type="term" value="F:protein dimerization activity"/>
    <property type="evidence" value="ECO:0007669"/>
    <property type="project" value="InterPro"/>
</dbReference>
<evidence type="ECO:0000256" key="1">
    <source>
        <dbReference type="SAM" id="Coils"/>
    </source>
</evidence>
<proteinExistence type="predicted"/>
<sequence>MKSMRVLNIMADEELASYRLQFQQVEAALLGDPDNVELQKLKTDLEEVIALQVELTSATASGSANNAAPVSVPLRKYEVGDRVMAPLPNGNRAVAVVDSLTAAGVAVIFISSGQKTIVDPSDLSNAPDAGKKHYVFDSGRSGISKSAANKKEWLAERERRRLRAQKKEMKRKELDLAKETEKNSWIKFNHKAVSKGIKGMKRVVATGSAQDGPAGGIKSQTLVSSRANQFAFKSARGWLFDLYRFSIMHQSRNTYVTMQDSFILKDRFTIRCSINNQYEWEHNEDNVLNEDHNFEHRPARKSMKKQETMVDKRNARERTRVRTVNQTSGMLIDNGQIIWFDVVCVKDSCRTWMYVIVRRQYFVMAFVILKSHLPSLRTHTKRVSKLKILNAAIRYIDSLDGVIKGYNANLAKVEHHSERHRTASIGDQFKKDGREDDHWVVHYYRLDYESLL</sequence>
<name>A0A0D8XVH8_DICVI</name>
<keyword evidence="1" id="KW-0175">Coiled coil</keyword>
<evidence type="ECO:0000259" key="2">
    <source>
        <dbReference type="Pfam" id="PF00010"/>
    </source>
</evidence>
<dbReference type="OrthoDB" id="79171at2759"/>
<dbReference type="InterPro" id="IPR036638">
    <property type="entry name" value="HLH_DNA-bd_sf"/>
</dbReference>
<dbReference type="GO" id="GO:0003677">
    <property type="term" value="F:DNA binding"/>
    <property type="evidence" value="ECO:0007669"/>
    <property type="project" value="UniProtKB-KW"/>
</dbReference>
<dbReference type="STRING" id="29172.A0A0D8XVH8"/>
<protein>
    <submittedName>
        <fullName evidence="3">Helix-loop-helix DNA-binding domain protein</fullName>
    </submittedName>
</protein>
<evidence type="ECO:0000313" key="4">
    <source>
        <dbReference type="Proteomes" id="UP000053766"/>
    </source>
</evidence>
<evidence type="ECO:0000313" key="3">
    <source>
        <dbReference type="EMBL" id="KJH48648.1"/>
    </source>
</evidence>
<accession>A0A0D8XVH8</accession>
<organism evidence="3 4">
    <name type="scientific">Dictyocaulus viviparus</name>
    <name type="common">Bovine lungworm</name>
    <dbReference type="NCBI Taxonomy" id="29172"/>
    <lineage>
        <taxon>Eukaryota</taxon>
        <taxon>Metazoa</taxon>
        <taxon>Ecdysozoa</taxon>
        <taxon>Nematoda</taxon>
        <taxon>Chromadorea</taxon>
        <taxon>Rhabditida</taxon>
        <taxon>Rhabditina</taxon>
        <taxon>Rhabditomorpha</taxon>
        <taxon>Strongyloidea</taxon>
        <taxon>Metastrongylidae</taxon>
        <taxon>Dictyocaulus</taxon>
    </lineage>
</organism>
<feature type="domain" description="BHLH" evidence="2">
    <location>
        <begin position="358"/>
        <end position="399"/>
    </location>
</feature>
<dbReference type="EMBL" id="KN716260">
    <property type="protein sequence ID" value="KJH48648.1"/>
    <property type="molecule type" value="Genomic_DNA"/>
</dbReference>
<dbReference type="Gene3D" id="4.10.280.10">
    <property type="entry name" value="Helix-loop-helix DNA-binding domain"/>
    <property type="match status" value="1"/>
</dbReference>